<protein>
    <submittedName>
        <fullName evidence="1">Uncharacterized protein</fullName>
    </submittedName>
</protein>
<reference evidence="1" key="1">
    <citation type="submission" date="2021-02" db="EMBL/GenBank/DDBJ databases">
        <authorList>
            <person name="Nowell W R."/>
        </authorList>
    </citation>
    <scope>NUCLEOTIDE SEQUENCE</scope>
</reference>
<name>A0A815PTP3_9BILA</name>
<comment type="caution">
    <text evidence="1">The sequence shown here is derived from an EMBL/GenBank/DDBJ whole genome shotgun (WGS) entry which is preliminary data.</text>
</comment>
<gene>
    <name evidence="1" type="ORF">RFH988_LOCUS36845</name>
</gene>
<dbReference type="EMBL" id="CAJNOO010006706">
    <property type="protein sequence ID" value="CAF1453165.1"/>
    <property type="molecule type" value="Genomic_DNA"/>
</dbReference>
<evidence type="ECO:0000313" key="2">
    <source>
        <dbReference type="Proteomes" id="UP000663882"/>
    </source>
</evidence>
<organism evidence="1 2">
    <name type="scientific">Rotaria sordida</name>
    <dbReference type="NCBI Taxonomy" id="392033"/>
    <lineage>
        <taxon>Eukaryota</taxon>
        <taxon>Metazoa</taxon>
        <taxon>Spiralia</taxon>
        <taxon>Gnathifera</taxon>
        <taxon>Rotifera</taxon>
        <taxon>Eurotatoria</taxon>
        <taxon>Bdelloidea</taxon>
        <taxon>Philodinida</taxon>
        <taxon>Philodinidae</taxon>
        <taxon>Rotaria</taxon>
    </lineage>
</organism>
<dbReference type="Proteomes" id="UP000663882">
    <property type="component" value="Unassembled WGS sequence"/>
</dbReference>
<accession>A0A815PTP3</accession>
<feature type="non-terminal residue" evidence="1">
    <location>
        <position position="1"/>
    </location>
</feature>
<evidence type="ECO:0000313" key="1">
    <source>
        <dbReference type="EMBL" id="CAF1453165.1"/>
    </source>
</evidence>
<sequence>RIKVENKFFSYQTLLTLYVQAFNSLTIQYMNFITNKAEEKTGMDLNQDGRVGGSGVGGGRAGGGGIIGQAEKATNMDLNRDGVVGGQKAAGGGGLLGKAEQMTNMDLNRDGRIGGGATHQKH</sequence>
<proteinExistence type="predicted"/>
<dbReference type="AlphaFoldDB" id="A0A815PTP3"/>